<gene>
    <name evidence="1" type="ORF">WKW79_36565</name>
</gene>
<evidence type="ECO:0000313" key="2">
    <source>
        <dbReference type="Proteomes" id="UP001367030"/>
    </source>
</evidence>
<dbReference type="EMBL" id="JBBKZS010000061">
    <property type="protein sequence ID" value="MEJ8860095.1"/>
    <property type="molecule type" value="Genomic_DNA"/>
</dbReference>
<sequence length="106" mass="11012">MTSRGSDAGELPGMVWAVQGSLGALPAQMLADTSYKAEALFEELAGCQYELVVAVGESSRNALLKSSSRGVQQSTKYGSIEVAAVMFAGHANNQDVGTLLARCSAK</sequence>
<name>A0ABU8XJN8_9BURK</name>
<dbReference type="Proteomes" id="UP001367030">
    <property type="component" value="Unassembled WGS sequence"/>
</dbReference>
<organism evidence="1 2">
    <name type="scientific">Variovorax robiniae</name>
    <dbReference type="NCBI Taxonomy" id="1836199"/>
    <lineage>
        <taxon>Bacteria</taxon>
        <taxon>Pseudomonadati</taxon>
        <taxon>Pseudomonadota</taxon>
        <taxon>Betaproteobacteria</taxon>
        <taxon>Burkholderiales</taxon>
        <taxon>Comamonadaceae</taxon>
        <taxon>Variovorax</taxon>
    </lineage>
</organism>
<evidence type="ECO:0008006" key="3">
    <source>
        <dbReference type="Google" id="ProtNLM"/>
    </source>
</evidence>
<proteinExistence type="predicted"/>
<reference evidence="1 2" key="1">
    <citation type="submission" date="2024-03" db="EMBL/GenBank/DDBJ databases">
        <title>Novel species of the genus Variovorax.</title>
        <authorList>
            <person name="Liu Q."/>
            <person name="Xin Y.-H."/>
        </authorList>
    </citation>
    <scope>NUCLEOTIDE SEQUENCE [LARGE SCALE GENOMIC DNA]</scope>
    <source>
        <strain evidence="1 2">KACC 18901</strain>
    </source>
</reference>
<comment type="caution">
    <text evidence="1">The sequence shown here is derived from an EMBL/GenBank/DDBJ whole genome shotgun (WGS) entry which is preliminary data.</text>
</comment>
<accession>A0ABU8XJN8</accession>
<evidence type="ECO:0000313" key="1">
    <source>
        <dbReference type="EMBL" id="MEJ8860095.1"/>
    </source>
</evidence>
<dbReference type="RefSeq" id="WP_340340124.1">
    <property type="nucleotide sequence ID" value="NZ_JBBKZS010000061.1"/>
</dbReference>
<protein>
    <recommendedName>
        <fullName evidence="3">Transposase IS4-like domain-containing protein</fullName>
    </recommendedName>
</protein>
<keyword evidence="2" id="KW-1185">Reference proteome</keyword>